<name>X1M7X4_9ZZZZ</name>
<evidence type="ECO:0000259" key="3">
    <source>
        <dbReference type="SMART" id="SM01007"/>
    </source>
</evidence>
<dbReference type="EMBL" id="BARV01003982">
    <property type="protein sequence ID" value="GAI14181.1"/>
    <property type="molecule type" value="Genomic_DNA"/>
</dbReference>
<dbReference type="GO" id="GO:0016832">
    <property type="term" value="F:aldehyde-lyase activity"/>
    <property type="evidence" value="ECO:0007669"/>
    <property type="project" value="TreeGrafter"/>
</dbReference>
<gene>
    <name evidence="4" type="ORF">S06H3_09163</name>
</gene>
<dbReference type="InterPro" id="IPR001303">
    <property type="entry name" value="Aldolase_II/adducin_N"/>
</dbReference>
<dbReference type="Pfam" id="PF00596">
    <property type="entry name" value="Aldolase_II"/>
    <property type="match status" value="1"/>
</dbReference>
<dbReference type="InterPro" id="IPR036409">
    <property type="entry name" value="Aldolase_II/adducin_N_sf"/>
</dbReference>
<evidence type="ECO:0000256" key="2">
    <source>
        <dbReference type="ARBA" id="ARBA00023239"/>
    </source>
</evidence>
<dbReference type="PANTHER" id="PTHR22789:SF0">
    <property type="entry name" value="3-OXO-TETRONATE 4-PHOSPHATE DECARBOXYLASE-RELATED"/>
    <property type="match status" value="1"/>
</dbReference>
<dbReference type="AlphaFoldDB" id="X1M7X4"/>
<protein>
    <recommendedName>
        <fullName evidence="3">Class II aldolase/adducin N-terminal domain-containing protein</fullName>
    </recommendedName>
</protein>
<feature type="domain" description="Class II aldolase/adducin N-terminal" evidence="3">
    <location>
        <begin position="11"/>
        <end position="188"/>
    </location>
</feature>
<evidence type="ECO:0000313" key="4">
    <source>
        <dbReference type="EMBL" id="GAI14181.1"/>
    </source>
</evidence>
<evidence type="ECO:0000256" key="1">
    <source>
        <dbReference type="ARBA" id="ARBA00022723"/>
    </source>
</evidence>
<dbReference type="InterPro" id="IPR050197">
    <property type="entry name" value="Aldolase_class_II_sugar_metab"/>
</dbReference>
<dbReference type="SUPFAM" id="SSF53639">
    <property type="entry name" value="AraD/HMP-PK domain-like"/>
    <property type="match status" value="1"/>
</dbReference>
<keyword evidence="2" id="KW-0456">Lyase</keyword>
<dbReference type="PANTHER" id="PTHR22789">
    <property type="entry name" value="FUCULOSE PHOSPHATE ALDOLASE"/>
    <property type="match status" value="1"/>
</dbReference>
<proteinExistence type="predicted"/>
<reference evidence="4" key="1">
    <citation type="journal article" date="2014" name="Front. Microbiol.">
        <title>High frequency of phylogenetically diverse reductive dehalogenase-homologous genes in deep subseafloor sedimentary metagenomes.</title>
        <authorList>
            <person name="Kawai M."/>
            <person name="Futagami T."/>
            <person name="Toyoda A."/>
            <person name="Takaki Y."/>
            <person name="Nishi S."/>
            <person name="Hori S."/>
            <person name="Arai W."/>
            <person name="Tsubouchi T."/>
            <person name="Morono Y."/>
            <person name="Uchiyama I."/>
            <person name="Ito T."/>
            <person name="Fujiyama A."/>
            <person name="Inagaki F."/>
            <person name="Takami H."/>
        </authorList>
    </citation>
    <scope>NUCLEOTIDE SEQUENCE</scope>
    <source>
        <strain evidence="4">Expedition CK06-06</strain>
    </source>
</reference>
<dbReference type="SMART" id="SM01007">
    <property type="entry name" value="Aldolase_II"/>
    <property type="match status" value="1"/>
</dbReference>
<dbReference type="GO" id="GO:0005829">
    <property type="term" value="C:cytosol"/>
    <property type="evidence" value="ECO:0007669"/>
    <property type="project" value="TreeGrafter"/>
</dbReference>
<organism evidence="4">
    <name type="scientific">marine sediment metagenome</name>
    <dbReference type="NCBI Taxonomy" id="412755"/>
    <lineage>
        <taxon>unclassified sequences</taxon>
        <taxon>metagenomes</taxon>
        <taxon>ecological metagenomes</taxon>
    </lineage>
</organism>
<dbReference type="Gene3D" id="3.40.225.10">
    <property type="entry name" value="Class II aldolase/adducin N-terminal domain"/>
    <property type="match status" value="1"/>
</dbReference>
<comment type="caution">
    <text evidence="4">The sequence shown here is derived from an EMBL/GenBank/DDBJ whole genome shotgun (WGS) entry which is preliminary data.</text>
</comment>
<keyword evidence="1" id="KW-0479">Metal-binding</keyword>
<accession>X1M7X4</accession>
<dbReference type="GO" id="GO:0019323">
    <property type="term" value="P:pentose catabolic process"/>
    <property type="evidence" value="ECO:0007669"/>
    <property type="project" value="TreeGrafter"/>
</dbReference>
<dbReference type="GO" id="GO:0046872">
    <property type="term" value="F:metal ion binding"/>
    <property type="evidence" value="ECO:0007669"/>
    <property type="project" value="UniProtKB-KW"/>
</dbReference>
<sequence>MKLEISEKYKRLIVDTGRELYKQSLTIGTWGNISVLDPETDLVYIKPSGMDYNEINLKDVIVLDKKGKTIEGFRKPSIEMPMHLSIYNARKDVGAIVHYHPIYSSVLAVTDFSLPGICEDFVQIVGEKVLCAKYALPGSGELAENAVASLGNRNAVFLLNHGTLCVGKDMKEAMKVCYVVEKTAHIYILSKNVGKCRVIPEEDIKIMQDFAKDAYGKQNEPNER</sequence>